<gene>
    <name evidence="3" type="ORF">PK98_06380</name>
</gene>
<dbReference type="STRING" id="1572751.PK98_06380"/>
<sequence>MADLPAAISPGDVIASGLCIGCGGCASDAPATMGWDEFGQLKPDGPPAWLHQPTARQAAICPFSPTAANEDVIAADRFPAAPVLDPRLGRVEQCHVGHVAEPGFRDNGSSGGMVSWVAAELLRRGLVDGVAHVAPSDRVVEDRLFRYRISRTAEELGQGAKSRYYPVDMAQVLDEIRRVPGRYAVIGIPCFIKAVHLARADDPVLEARVTHMLGLFCGHMKSARLVDSFAQQMGAEPAAVKAVNYRVKNADRPANWYRTQLSLSDGNAVEQDWWHLVEGDWGSGFFQNSACNFCDDVVAETADISFGDAWVEPYSSDGRGTNVVVTRSPQLLAIVNEAIGDGRLALEEVDTNFVADTQAAGFRHRREGLAWRLAHRSRAEGLMPVKRVAPATAGVPRRRRAVYAMRRTISWASHRLFAMSLRNGDRAIYQTPTRWMVALYGALTYGRGRLGRLLDRIDGTSR</sequence>
<evidence type="ECO:0000313" key="3">
    <source>
        <dbReference type="EMBL" id="KHL26138.1"/>
    </source>
</evidence>
<feature type="domain" description="Coenzyme F420 hydrogenase/dehydrogenase beta subunit N-terminal" evidence="1">
    <location>
        <begin position="95"/>
        <end position="173"/>
    </location>
</feature>
<dbReference type="InterPro" id="IPR045220">
    <property type="entry name" value="FRHB/FDHB/HCAR-like"/>
</dbReference>
<dbReference type="InterPro" id="IPR007525">
    <property type="entry name" value="FrhB_FdhB_C"/>
</dbReference>
<proteinExistence type="predicted"/>
<dbReference type="AlphaFoldDB" id="A0A0B2BX00"/>
<name>A0A0B2BX00_9SPHN</name>
<protein>
    <submittedName>
        <fullName evidence="3">Coenzyme F420 hydrogenase</fullName>
    </submittedName>
</protein>
<feature type="domain" description="Coenzyme F420 hydrogenase/dehydrogenase beta subunit C-terminal" evidence="2">
    <location>
        <begin position="182"/>
        <end position="350"/>
    </location>
</feature>
<evidence type="ECO:0000259" key="2">
    <source>
        <dbReference type="Pfam" id="PF04432"/>
    </source>
</evidence>
<dbReference type="PANTHER" id="PTHR31332">
    <property type="entry name" value="7-HYDROXYMETHYL CHLOROPHYLL A REDUCTASE, CHLOROPLASTIC"/>
    <property type="match status" value="1"/>
</dbReference>
<dbReference type="PANTHER" id="PTHR31332:SF0">
    <property type="entry name" value="7-HYDROXYMETHYL CHLOROPHYLL A REDUCTASE, CHLOROPLASTIC"/>
    <property type="match status" value="1"/>
</dbReference>
<accession>A0A0B2BX00</accession>
<dbReference type="Proteomes" id="UP000030988">
    <property type="component" value="Unassembled WGS sequence"/>
</dbReference>
<dbReference type="Pfam" id="PF04422">
    <property type="entry name" value="FrhB_FdhB_N"/>
    <property type="match status" value="1"/>
</dbReference>
<dbReference type="EMBL" id="JTDN01000001">
    <property type="protein sequence ID" value="KHL26138.1"/>
    <property type="molecule type" value="Genomic_DNA"/>
</dbReference>
<dbReference type="GO" id="GO:0052592">
    <property type="term" value="F:oxidoreductase activity, acting on CH or CH2 groups, with an iron-sulfur protein as acceptor"/>
    <property type="evidence" value="ECO:0007669"/>
    <property type="project" value="TreeGrafter"/>
</dbReference>
<dbReference type="Pfam" id="PF04432">
    <property type="entry name" value="FrhB_FdhB_C"/>
    <property type="match status" value="1"/>
</dbReference>
<organism evidence="3 4">
    <name type="scientific">Croceibacterium mercuriale</name>
    <dbReference type="NCBI Taxonomy" id="1572751"/>
    <lineage>
        <taxon>Bacteria</taxon>
        <taxon>Pseudomonadati</taxon>
        <taxon>Pseudomonadota</taxon>
        <taxon>Alphaproteobacteria</taxon>
        <taxon>Sphingomonadales</taxon>
        <taxon>Erythrobacteraceae</taxon>
        <taxon>Croceibacterium</taxon>
    </lineage>
</organism>
<reference evidence="3 4" key="1">
    <citation type="submission" date="2014-11" db="EMBL/GenBank/DDBJ databases">
        <title>Draft genome sequence of Kirrobacter mercurialis.</title>
        <authorList>
            <person name="Coil D.A."/>
            <person name="Eisen J.A."/>
        </authorList>
    </citation>
    <scope>NUCLEOTIDE SEQUENCE [LARGE SCALE GENOMIC DNA]</scope>
    <source>
        <strain evidence="3 4">Coronado</strain>
    </source>
</reference>
<comment type="caution">
    <text evidence="3">The sequence shown here is derived from an EMBL/GenBank/DDBJ whole genome shotgun (WGS) entry which is preliminary data.</text>
</comment>
<evidence type="ECO:0000259" key="1">
    <source>
        <dbReference type="Pfam" id="PF04422"/>
    </source>
</evidence>
<keyword evidence="4" id="KW-1185">Reference proteome</keyword>
<dbReference type="RefSeq" id="WP_039095135.1">
    <property type="nucleotide sequence ID" value="NZ_JTDN01000001.1"/>
</dbReference>
<evidence type="ECO:0000313" key="4">
    <source>
        <dbReference type="Proteomes" id="UP000030988"/>
    </source>
</evidence>
<dbReference type="InterPro" id="IPR007516">
    <property type="entry name" value="Co_F420_Hydgase/DH_bsu_N"/>
</dbReference>